<feature type="transmembrane region" description="Helical" evidence="1">
    <location>
        <begin position="516"/>
        <end position="534"/>
    </location>
</feature>
<feature type="transmembrane region" description="Helical" evidence="1">
    <location>
        <begin position="978"/>
        <end position="1004"/>
    </location>
</feature>
<feature type="transmembrane region" description="Helical" evidence="1">
    <location>
        <begin position="358"/>
        <end position="379"/>
    </location>
</feature>
<dbReference type="Gene3D" id="3.30.70.1320">
    <property type="entry name" value="Multidrug efflux transporter AcrB pore domain like"/>
    <property type="match status" value="1"/>
</dbReference>
<dbReference type="Gene3D" id="1.20.1640.10">
    <property type="entry name" value="Multidrug efflux transporter AcrB transmembrane domain"/>
    <property type="match status" value="2"/>
</dbReference>
<dbReference type="PANTHER" id="PTHR32063">
    <property type="match status" value="1"/>
</dbReference>
<proteinExistence type="predicted"/>
<evidence type="ECO:0000256" key="1">
    <source>
        <dbReference type="SAM" id="Phobius"/>
    </source>
</evidence>
<keyword evidence="1" id="KW-0472">Membrane</keyword>
<dbReference type="GO" id="GO:0042910">
    <property type="term" value="F:xenobiotic transmembrane transporter activity"/>
    <property type="evidence" value="ECO:0007669"/>
    <property type="project" value="TreeGrafter"/>
</dbReference>
<name>A0A2X4UBL5_9GAMM</name>
<organism evidence="2 3">
    <name type="scientific">Leminorella richardii</name>
    <dbReference type="NCBI Taxonomy" id="158841"/>
    <lineage>
        <taxon>Bacteria</taxon>
        <taxon>Pseudomonadati</taxon>
        <taxon>Pseudomonadota</taxon>
        <taxon>Gammaproteobacteria</taxon>
        <taxon>Enterobacterales</taxon>
        <taxon>Budviciaceae</taxon>
        <taxon>Leminorella</taxon>
    </lineage>
</organism>
<dbReference type="Pfam" id="PF00873">
    <property type="entry name" value="ACR_tran"/>
    <property type="match status" value="1"/>
</dbReference>
<dbReference type="Proteomes" id="UP000249005">
    <property type="component" value="Chromosome 1"/>
</dbReference>
<dbReference type="AlphaFoldDB" id="A0A2X4UBL5"/>
<feature type="transmembrane region" description="Helical" evidence="1">
    <location>
        <begin position="946"/>
        <end position="966"/>
    </location>
</feature>
<gene>
    <name evidence="2" type="primary">mdtC_1</name>
    <name evidence="2" type="ORF">NCTC12151_00782</name>
</gene>
<dbReference type="EMBL" id="LS483470">
    <property type="protein sequence ID" value="SQI36563.1"/>
    <property type="molecule type" value="Genomic_DNA"/>
</dbReference>
<dbReference type="SUPFAM" id="SSF82693">
    <property type="entry name" value="Multidrug efflux transporter AcrB pore domain, PN1, PN2, PC1 and PC2 subdomains"/>
    <property type="match status" value="3"/>
</dbReference>
<dbReference type="InterPro" id="IPR001036">
    <property type="entry name" value="Acrflvin-R"/>
</dbReference>
<dbReference type="Gene3D" id="3.30.70.1430">
    <property type="entry name" value="Multidrug efflux transporter AcrB pore domain"/>
    <property type="match status" value="2"/>
</dbReference>
<dbReference type="InterPro" id="IPR027463">
    <property type="entry name" value="AcrB_DN_DC_subdom"/>
</dbReference>
<evidence type="ECO:0000313" key="3">
    <source>
        <dbReference type="Proteomes" id="UP000249005"/>
    </source>
</evidence>
<feature type="transmembrane region" description="Helical" evidence="1">
    <location>
        <begin position="425"/>
        <end position="445"/>
    </location>
</feature>
<dbReference type="OrthoDB" id="9757904at2"/>
<feature type="transmembrane region" description="Helical" evidence="1">
    <location>
        <begin position="900"/>
        <end position="925"/>
    </location>
</feature>
<keyword evidence="3" id="KW-1185">Reference proteome</keyword>
<feature type="transmembrane region" description="Helical" evidence="1">
    <location>
        <begin position="335"/>
        <end position="351"/>
    </location>
</feature>
<dbReference type="SUPFAM" id="SSF82714">
    <property type="entry name" value="Multidrug efflux transporter AcrB TolC docking domain, DN and DC subdomains"/>
    <property type="match status" value="2"/>
</dbReference>
<dbReference type="SUPFAM" id="SSF82866">
    <property type="entry name" value="Multidrug efflux transporter AcrB transmembrane domain"/>
    <property type="match status" value="2"/>
</dbReference>
<sequence length="1036" mass="111434">MNVSSWSISNPIPAVLLFMLLTVIGLSAFQQMKIQNMPDVELPVVTVTASLQGGSPSQIENDIARKLENTIASVPGVKHIFTTVQDGSASVAVEFHIEKSLQDAMDDVRDAVARIRADLPGDMDEPIISKLDLAGMPVLAYAVQAEGMDESSLSWFVDNTVARTLLSVKGVGSISRVGGVSRQINVDLSPDRLLALQISAADVSRRLRSTQQEASAGRIDASASEHRARTLATVKSAGELAHMNILLSDGRQVRLNHIATVSDSVAEQRSGAFLNGKPVVAFEVVRTKGGGEVDIMHAVRQKLAELSEQHPNIHITEAFNFVDPVVENYEGSMQLLYEGAFLAIVVVWGFLRSWRATMVAAVALPLSIIPTLAVMHAMGFTLNTVTLLSLSLVVGVLVDDAIVEIENIMRHLAMGKTPLQAAREAADEIGLAVIATTFTLIAVFLPTAFMPGIIGRFFIQFGWTAAIAVFFSLVVARLLTPMMAAYLLKPTTHAHRQASWERGFSRAADWCMQHRLKTLAIAGVFFFGILMGLGPNLPTGFMPADDLSQTQINLKLPPGSSYGQTLAKVQQAEAIVRENPHVRDIYTTIGGGSAGGNAGEQTAADPRQATLTLALSPRGERTGVSKQEIEAQLRKSLDVLTGVRMTVALGGTTQNYQLALTGEDGDALIAYSQNVIREMRDIPGIGNVISDTSLIRPEIIFRPDFARAADLGVTTENIADTLRVATLGDYSQTQAKMNLEQRQIPIVVRLEESARQDLALLSRLTVPGAKGPVMLANVAKIEVGGGIDKIERYDRRRTVNIDIELNGVPLGDVEQQVANLPSIKRLPAGMYVSPVGDAEMMVELMTGFSLSMGTGVLCIFIVLVLLFKDFLQPVTILAALVLSIPGAILSLFLTQKSLSMPALLGLIMLMGVATKNAILLVEYAIKARSETSMSRKEALMDAGKKRTRPIVMTTIAMGGGMLPIALGMGADSSFRSPMAIVVIGGLITSTFLSLIVVPVIFTCVDDVRLWGKRAIARVQRGSSSSEQKDITHAARQ</sequence>
<feature type="transmembrane region" description="Helical" evidence="1">
    <location>
        <begin position="12"/>
        <end position="29"/>
    </location>
</feature>
<dbReference type="PRINTS" id="PR00702">
    <property type="entry name" value="ACRIFLAVINRP"/>
</dbReference>
<dbReference type="RefSeq" id="WP_111739380.1">
    <property type="nucleotide sequence ID" value="NZ_LR698987.1"/>
</dbReference>
<feature type="transmembrane region" description="Helical" evidence="1">
    <location>
        <begin position="385"/>
        <end position="405"/>
    </location>
</feature>
<feature type="transmembrane region" description="Helical" evidence="1">
    <location>
        <begin position="874"/>
        <end position="894"/>
    </location>
</feature>
<dbReference type="Gene3D" id="3.30.70.1440">
    <property type="entry name" value="Multidrug efflux transporter AcrB pore domain"/>
    <property type="match status" value="1"/>
</dbReference>
<protein>
    <submittedName>
        <fullName evidence="2">Multidrug transporter MdtC</fullName>
    </submittedName>
</protein>
<accession>A0A2X4UBL5</accession>
<feature type="transmembrane region" description="Helical" evidence="1">
    <location>
        <begin position="457"/>
        <end position="479"/>
    </location>
</feature>
<feature type="transmembrane region" description="Helical" evidence="1">
    <location>
        <begin position="844"/>
        <end position="867"/>
    </location>
</feature>
<dbReference type="KEGG" id="lri:NCTC12151_00782"/>
<dbReference type="PANTHER" id="PTHR32063:SF77">
    <property type="entry name" value="ACR FAMILY TRANSPORT PROTEIN"/>
    <property type="match status" value="1"/>
</dbReference>
<dbReference type="GO" id="GO:0005886">
    <property type="term" value="C:plasma membrane"/>
    <property type="evidence" value="ECO:0007669"/>
    <property type="project" value="TreeGrafter"/>
</dbReference>
<keyword evidence="1" id="KW-1133">Transmembrane helix</keyword>
<keyword evidence="1" id="KW-0812">Transmembrane</keyword>
<evidence type="ECO:0000313" key="2">
    <source>
        <dbReference type="EMBL" id="SQI36563.1"/>
    </source>
</evidence>
<reference evidence="2 3" key="1">
    <citation type="submission" date="2018-06" db="EMBL/GenBank/DDBJ databases">
        <authorList>
            <consortium name="Pathogen Informatics"/>
            <person name="Doyle S."/>
        </authorList>
    </citation>
    <scope>NUCLEOTIDE SEQUENCE [LARGE SCALE GENOMIC DNA]</scope>
    <source>
        <strain evidence="2 3">NCTC12151</strain>
    </source>
</reference>
<dbReference type="Gene3D" id="3.30.2090.10">
    <property type="entry name" value="Multidrug efflux transporter AcrB TolC docking domain, DN and DC subdomains"/>
    <property type="match status" value="2"/>
</dbReference>